<name>A0AAF0F7H0_9BASI</name>
<evidence type="ECO:0000256" key="5">
    <source>
        <dbReference type="ARBA" id="ARBA00023128"/>
    </source>
</evidence>
<dbReference type="Proteomes" id="UP001217754">
    <property type="component" value="Chromosome 4"/>
</dbReference>
<proteinExistence type="inferred from homology"/>
<gene>
    <name evidence="8" type="ORF">MJAP1_002692</name>
</gene>
<sequence>MSVFLAASRSSLRAARMPTSAMQIARRNVHIENTSETSLPFPQGRKHTTGLAVGVTTFFGLGFGLPLAVVYYQLNKQ</sequence>
<keyword evidence="6 7" id="KW-0472">Membrane</keyword>
<dbReference type="InterPro" id="IPR004202">
    <property type="entry name" value="COX7C/Cox8"/>
</dbReference>
<keyword evidence="7" id="KW-0812">Transmembrane</keyword>
<organism evidence="8 9">
    <name type="scientific">Malassezia japonica</name>
    <dbReference type="NCBI Taxonomy" id="223818"/>
    <lineage>
        <taxon>Eukaryota</taxon>
        <taxon>Fungi</taxon>
        <taxon>Dikarya</taxon>
        <taxon>Basidiomycota</taxon>
        <taxon>Ustilaginomycotina</taxon>
        <taxon>Malasseziomycetes</taxon>
        <taxon>Malasseziales</taxon>
        <taxon>Malasseziaceae</taxon>
        <taxon>Malassezia</taxon>
    </lineage>
</organism>
<evidence type="ECO:0000313" key="9">
    <source>
        <dbReference type="Proteomes" id="UP001217754"/>
    </source>
</evidence>
<dbReference type="InterPro" id="IPR036636">
    <property type="entry name" value="COX7C/Cox8_sf"/>
</dbReference>
<dbReference type="Pfam" id="PF02935">
    <property type="entry name" value="COX7C"/>
    <property type="match status" value="1"/>
</dbReference>
<dbReference type="RefSeq" id="XP_060122609.1">
    <property type="nucleotide sequence ID" value="XM_060266626.1"/>
</dbReference>
<reference evidence="8" key="1">
    <citation type="submission" date="2023-03" db="EMBL/GenBank/DDBJ databases">
        <title>Mating type loci evolution in Malassezia.</title>
        <authorList>
            <person name="Coelho M.A."/>
        </authorList>
    </citation>
    <scope>NUCLEOTIDE SEQUENCE</scope>
    <source>
        <strain evidence="8">CBS 9431</strain>
    </source>
</reference>
<dbReference type="GeneID" id="85226343"/>
<dbReference type="AlphaFoldDB" id="A0AAF0F7H0"/>
<comment type="function">
    <text evidence="7">Component of the cytochrome c oxidase, the last enzyme in the mitochondrial electron transport chain which drives oxidative phosphorylation. The respiratory chain contains 3 multisubunit complexes succinate dehydrogenase (complex II, CII), ubiquinol-cytochrome c oxidoreductase (cytochrome b-c1 complex, complex III, CIII) and cytochrome c oxidase (complex IV, CIV), that cooperate to transfer electrons derived from NADH and succinate to molecular oxygen, creating an electrochemical gradient over the inner membrane that drives transmembrane transport and the ATP synthase. Cytochrome c oxidase is the component of the respiratory chain that catalyzes the reduction of oxygen to water. Electrons originating from reduced cytochrome c in the intermembrane space (IMS) are transferred via the dinuclear copper A center (CU(A)) of subunit 2 and heme A of subunit 1 to the active site in subunit 1, a binuclear center (BNC) formed by heme A3 and copper B (CU(B)). The BNC reduces molecular oxygen to 2 water molecules using 4 electrons from cytochrome c in the IMS and 4 protons from the mitochondrial matrix.</text>
</comment>
<dbReference type="Gene3D" id="4.10.49.10">
    <property type="entry name" value="Cytochrome c oxidase subunit VIIc"/>
    <property type="match status" value="1"/>
</dbReference>
<keyword evidence="7" id="KW-1133">Transmembrane helix</keyword>
<dbReference type="SUPFAM" id="SSF81427">
    <property type="entry name" value="Mitochondrial cytochrome c oxidase subunit VIIc (aka VIIIa)"/>
    <property type="match status" value="1"/>
</dbReference>
<evidence type="ECO:0000256" key="6">
    <source>
        <dbReference type="ARBA" id="ARBA00023136"/>
    </source>
</evidence>
<evidence type="ECO:0000256" key="4">
    <source>
        <dbReference type="ARBA" id="ARBA00022792"/>
    </source>
</evidence>
<dbReference type="GO" id="GO:0006123">
    <property type="term" value="P:mitochondrial electron transport, cytochrome c to oxygen"/>
    <property type="evidence" value="ECO:0007669"/>
    <property type="project" value="UniProtKB-UniRule"/>
</dbReference>
<evidence type="ECO:0000256" key="2">
    <source>
        <dbReference type="ARBA" id="ARBA00004673"/>
    </source>
</evidence>
<comment type="subcellular location">
    <subcellularLocation>
        <location evidence="1 7">Mitochondrion inner membrane</location>
        <topology evidence="1 7">Single-pass membrane protein</topology>
    </subcellularLocation>
</comment>
<evidence type="ECO:0000256" key="3">
    <source>
        <dbReference type="ARBA" id="ARBA00010514"/>
    </source>
</evidence>
<evidence type="ECO:0000256" key="7">
    <source>
        <dbReference type="RuleBase" id="RU368123"/>
    </source>
</evidence>
<feature type="transmembrane region" description="Helical" evidence="7">
    <location>
        <begin position="51"/>
        <end position="72"/>
    </location>
</feature>
<comment type="similarity">
    <text evidence="3 7">Belongs to the cytochrome c oxidase VIIc family.</text>
</comment>
<keyword evidence="7" id="KW-0809">Transit peptide</keyword>
<keyword evidence="4 7" id="KW-0999">Mitochondrion inner membrane</keyword>
<keyword evidence="9" id="KW-1185">Reference proteome</keyword>
<accession>A0AAF0F7H0</accession>
<comment type="subunit">
    <text evidence="7">Component of the cytochrome c oxidase (complex IV, CIV), a multisubunit enzyme composed of a catalytic core of 3 subunits and several supernumerary subunits. The complex exists as a monomer or a dimer and forms supercomplexes (SCs) in the inner mitochondrial membrane with ubiquinol-cytochrome c oxidoreductase (cytochrome b-c1 complex, complex III, CIII).</text>
</comment>
<dbReference type="GO" id="GO:0045277">
    <property type="term" value="C:respiratory chain complex IV"/>
    <property type="evidence" value="ECO:0007669"/>
    <property type="project" value="UniProtKB-UniRule"/>
</dbReference>
<evidence type="ECO:0000256" key="1">
    <source>
        <dbReference type="ARBA" id="ARBA00004434"/>
    </source>
</evidence>
<comment type="pathway">
    <text evidence="2 7">Energy metabolism; oxidative phosphorylation.</text>
</comment>
<dbReference type="EMBL" id="CP119961">
    <property type="protein sequence ID" value="WFD39712.1"/>
    <property type="molecule type" value="Genomic_DNA"/>
</dbReference>
<protein>
    <recommendedName>
        <fullName evidence="7">Cytochrome c oxidase subunit 8, mitochondrial</fullName>
    </recommendedName>
    <alternativeName>
        <fullName evidence="7">Cytochrome c oxidase polypeptide VIII</fullName>
    </alternativeName>
</protein>
<dbReference type="GO" id="GO:0005743">
    <property type="term" value="C:mitochondrial inner membrane"/>
    <property type="evidence" value="ECO:0007669"/>
    <property type="project" value="UniProtKB-SubCell"/>
</dbReference>
<keyword evidence="5 7" id="KW-0496">Mitochondrion</keyword>
<evidence type="ECO:0000313" key="8">
    <source>
        <dbReference type="EMBL" id="WFD39712.1"/>
    </source>
</evidence>